<dbReference type="GO" id="GO:0016887">
    <property type="term" value="F:ATP hydrolysis activity"/>
    <property type="evidence" value="ECO:0007669"/>
    <property type="project" value="InterPro"/>
</dbReference>
<proteinExistence type="inferred from homology"/>
<organism evidence="5">
    <name type="scientific">Sesamum angustifolium</name>
    <dbReference type="NCBI Taxonomy" id="2727405"/>
    <lineage>
        <taxon>Eukaryota</taxon>
        <taxon>Viridiplantae</taxon>
        <taxon>Streptophyta</taxon>
        <taxon>Embryophyta</taxon>
        <taxon>Tracheophyta</taxon>
        <taxon>Spermatophyta</taxon>
        <taxon>Magnoliopsida</taxon>
        <taxon>eudicotyledons</taxon>
        <taxon>Gunneridae</taxon>
        <taxon>Pentapetalae</taxon>
        <taxon>asterids</taxon>
        <taxon>lamiids</taxon>
        <taxon>Lamiales</taxon>
        <taxon>Pedaliaceae</taxon>
        <taxon>Sesamum</taxon>
    </lineage>
</organism>
<evidence type="ECO:0000256" key="3">
    <source>
        <dbReference type="SAM" id="MobiDB-lite"/>
    </source>
</evidence>
<dbReference type="SUPFAM" id="SSF52540">
    <property type="entry name" value="P-loop containing nucleoside triphosphate hydrolases"/>
    <property type="match status" value="1"/>
</dbReference>
<reference evidence="5" key="1">
    <citation type="submission" date="2020-06" db="EMBL/GenBank/DDBJ databases">
        <authorList>
            <person name="Li T."/>
            <person name="Hu X."/>
            <person name="Zhang T."/>
            <person name="Song X."/>
            <person name="Zhang H."/>
            <person name="Dai N."/>
            <person name="Sheng W."/>
            <person name="Hou X."/>
            <person name="Wei L."/>
        </authorList>
    </citation>
    <scope>NUCLEOTIDE SEQUENCE</scope>
    <source>
        <strain evidence="5">G01</strain>
        <tissue evidence="5">Leaf</tissue>
    </source>
</reference>
<evidence type="ECO:0000259" key="4">
    <source>
        <dbReference type="Pfam" id="PF00005"/>
    </source>
</evidence>
<keyword evidence="2" id="KW-0813">Transport</keyword>
<comment type="similarity">
    <text evidence="1">Belongs to the ABC transporter superfamily. ABCG family. Eye pigment precursor importer (TC 3.A.1.204) subfamily.</text>
</comment>
<gene>
    <name evidence="5" type="ORF">Sangu_0280500</name>
</gene>
<feature type="compositionally biased region" description="Low complexity" evidence="3">
    <location>
        <begin position="13"/>
        <end position="26"/>
    </location>
</feature>
<name>A0AAW2QPM0_9LAMI</name>
<dbReference type="PANTHER" id="PTHR48042">
    <property type="entry name" value="ABC TRANSPORTER G FAMILY MEMBER 11"/>
    <property type="match status" value="1"/>
</dbReference>
<feature type="domain" description="ABC transporter" evidence="4">
    <location>
        <begin position="113"/>
        <end position="239"/>
    </location>
</feature>
<dbReference type="Pfam" id="PF00005">
    <property type="entry name" value="ABC_tran"/>
    <property type="match status" value="1"/>
</dbReference>
<evidence type="ECO:0000313" key="5">
    <source>
        <dbReference type="EMBL" id="KAL0369624.1"/>
    </source>
</evidence>
<evidence type="ECO:0000256" key="1">
    <source>
        <dbReference type="ARBA" id="ARBA00005814"/>
    </source>
</evidence>
<dbReference type="InterPro" id="IPR027417">
    <property type="entry name" value="P-loop_NTPase"/>
</dbReference>
<dbReference type="GO" id="GO:0005524">
    <property type="term" value="F:ATP binding"/>
    <property type="evidence" value="ECO:0007669"/>
    <property type="project" value="InterPro"/>
</dbReference>
<dbReference type="InterPro" id="IPR052215">
    <property type="entry name" value="Plant_ABCG"/>
</dbReference>
<dbReference type="PANTHER" id="PTHR48042:SF12">
    <property type="entry name" value="ABC TRANSPORTER G FAMILY MEMBER 3"/>
    <property type="match status" value="1"/>
</dbReference>
<dbReference type="InterPro" id="IPR003439">
    <property type="entry name" value="ABC_transporter-like_ATP-bd"/>
</dbReference>
<feature type="region of interest" description="Disordered" evidence="3">
    <location>
        <begin position="1"/>
        <end position="26"/>
    </location>
</feature>
<sequence length="265" mass="29196">MEEIQSQSDHYRSSSSSASSPASRVPSSNFFYLRKPGALRQPISFEDSPDWDDTDIEVKLNSGSLPSPPLPEGAIVARKIAGASLVWKDLTVTIKGKRKYSDKVIKSSNGYALPGTMTVIMGPAKSGKSTLLRALAGRLPDSARIYGEGFVERETTLIGSLTVREYLYYSALLQLPGFLSKKRSAVEDAILAMSLGDYANKLIGGHCYMKGLPSGERRRVTIARELVMRPHILFIDEPLYHLDRFVSTFIYEALVLSVNLQCVSL</sequence>
<dbReference type="EMBL" id="JACGWK010000002">
    <property type="protein sequence ID" value="KAL0369624.1"/>
    <property type="molecule type" value="Genomic_DNA"/>
</dbReference>
<accession>A0AAW2QPM0</accession>
<evidence type="ECO:0000256" key="2">
    <source>
        <dbReference type="ARBA" id="ARBA00022448"/>
    </source>
</evidence>
<comment type="caution">
    <text evidence="5">The sequence shown here is derived from an EMBL/GenBank/DDBJ whole genome shotgun (WGS) entry which is preliminary data.</text>
</comment>
<protein>
    <submittedName>
        <fullName evidence="5">ABC transporter G family member 3</fullName>
    </submittedName>
</protein>
<dbReference type="Gene3D" id="3.40.50.300">
    <property type="entry name" value="P-loop containing nucleotide triphosphate hydrolases"/>
    <property type="match status" value="1"/>
</dbReference>
<reference evidence="5" key="2">
    <citation type="journal article" date="2024" name="Plant">
        <title>Genomic evolution and insights into agronomic trait innovations of Sesamum species.</title>
        <authorList>
            <person name="Miao H."/>
            <person name="Wang L."/>
            <person name="Qu L."/>
            <person name="Liu H."/>
            <person name="Sun Y."/>
            <person name="Le M."/>
            <person name="Wang Q."/>
            <person name="Wei S."/>
            <person name="Zheng Y."/>
            <person name="Lin W."/>
            <person name="Duan Y."/>
            <person name="Cao H."/>
            <person name="Xiong S."/>
            <person name="Wang X."/>
            <person name="Wei L."/>
            <person name="Li C."/>
            <person name="Ma Q."/>
            <person name="Ju M."/>
            <person name="Zhao R."/>
            <person name="Li G."/>
            <person name="Mu C."/>
            <person name="Tian Q."/>
            <person name="Mei H."/>
            <person name="Zhang T."/>
            <person name="Gao T."/>
            <person name="Zhang H."/>
        </authorList>
    </citation>
    <scope>NUCLEOTIDE SEQUENCE</scope>
    <source>
        <strain evidence="5">G01</strain>
    </source>
</reference>
<dbReference type="AlphaFoldDB" id="A0AAW2QPM0"/>